<sequence length="102" mass="11602">MVMSVDQPPNYLSLDDMSQSNGSGRLSERRWGTELILKTPPVVVCLFYPLRNANSISVWAWLARRGSTSLHRLRLHIGRGYRQRTDRNLKTEITLSSLTGVC</sequence>
<proteinExistence type="predicted"/>
<comment type="caution">
    <text evidence="1">The sequence shown here is derived from an EMBL/GenBank/DDBJ whole genome shotgun (WGS) entry which is preliminary data.</text>
</comment>
<dbReference type="EMBL" id="CM040985">
    <property type="protein sequence ID" value="MCJ8737273.1"/>
    <property type="molecule type" value="Genomic_DNA"/>
</dbReference>
<name>A0ACC5YPA9_9TELE</name>
<reference evidence="1" key="1">
    <citation type="submission" date="2020-02" db="EMBL/GenBank/DDBJ databases">
        <title>Genome sequencing of the panga catfish, Pangasius djambal.</title>
        <authorList>
            <person name="Wen M."/>
            <person name="Zahm M."/>
            <person name="Roques C."/>
            <person name="Cabau C."/>
            <person name="Klopp C."/>
            <person name="Donnadieu C."/>
            <person name="Jouanno E."/>
            <person name="Avarre J.-C."/>
            <person name="Campet M."/>
            <person name="Ha T."/>
            <person name="Dugue R."/>
            <person name="Lampietro C."/>
            <person name="Louis A."/>
            <person name="Herpin A."/>
            <person name="Echchiki A."/>
            <person name="Berthelot C."/>
            <person name="Parey E."/>
            <person name="Roest-Crollius H."/>
            <person name="Braasch I."/>
            <person name="Postlethwait J.H."/>
            <person name="Bobe J."/>
            <person name="Montfort J."/>
            <person name="Bouchez O."/>
            <person name="Begum T."/>
            <person name="Schartl M."/>
            <person name="Gustiano R."/>
            <person name="Guiguen Y."/>
        </authorList>
    </citation>
    <scope>NUCLEOTIDE SEQUENCE</scope>
    <source>
        <strain evidence="1">Pdj_M5554</strain>
    </source>
</reference>
<accession>A0ACC5YPA9</accession>
<dbReference type="Proteomes" id="UP000830395">
    <property type="component" value="Chromosome 11"/>
</dbReference>
<evidence type="ECO:0000313" key="2">
    <source>
        <dbReference type="Proteomes" id="UP000830395"/>
    </source>
</evidence>
<gene>
    <name evidence="1" type="ORF">PDJAM_G00022070</name>
</gene>
<organism evidence="1 2">
    <name type="scientific">Pangasius djambal</name>
    <dbReference type="NCBI Taxonomy" id="1691987"/>
    <lineage>
        <taxon>Eukaryota</taxon>
        <taxon>Metazoa</taxon>
        <taxon>Chordata</taxon>
        <taxon>Craniata</taxon>
        <taxon>Vertebrata</taxon>
        <taxon>Euteleostomi</taxon>
        <taxon>Actinopterygii</taxon>
        <taxon>Neopterygii</taxon>
        <taxon>Teleostei</taxon>
        <taxon>Ostariophysi</taxon>
        <taxon>Siluriformes</taxon>
        <taxon>Pangasiidae</taxon>
        <taxon>Pangasius</taxon>
    </lineage>
</organism>
<keyword evidence="2" id="KW-1185">Reference proteome</keyword>
<protein>
    <submittedName>
        <fullName evidence="1">Uncharacterized protein</fullName>
    </submittedName>
</protein>
<evidence type="ECO:0000313" key="1">
    <source>
        <dbReference type="EMBL" id="MCJ8737273.1"/>
    </source>
</evidence>